<evidence type="ECO:0000313" key="3">
    <source>
        <dbReference type="Proteomes" id="UP001589568"/>
    </source>
</evidence>
<gene>
    <name evidence="2" type="ORF">ACFFR3_45960</name>
</gene>
<feature type="compositionally biased region" description="Acidic residues" evidence="1">
    <location>
        <begin position="187"/>
        <end position="203"/>
    </location>
</feature>
<dbReference type="Proteomes" id="UP001589568">
    <property type="component" value="Unassembled WGS sequence"/>
</dbReference>
<accession>A0ABV5P2Z8</accession>
<evidence type="ECO:0008006" key="4">
    <source>
        <dbReference type="Google" id="ProtNLM"/>
    </source>
</evidence>
<feature type="region of interest" description="Disordered" evidence="1">
    <location>
        <begin position="177"/>
        <end position="222"/>
    </location>
</feature>
<protein>
    <recommendedName>
        <fullName evidence="4">SprT-like domain-containing protein</fullName>
    </recommendedName>
</protein>
<organism evidence="2 3">
    <name type="scientific">Nonomuraea salmonea</name>
    <dbReference type="NCBI Taxonomy" id="46181"/>
    <lineage>
        <taxon>Bacteria</taxon>
        <taxon>Bacillati</taxon>
        <taxon>Actinomycetota</taxon>
        <taxon>Actinomycetes</taxon>
        <taxon>Streptosporangiales</taxon>
        <taxon>Streptosporangiaceae</taxon>
        <taxon>Nonomuraea</taxon>
    </lineage>
</organism>
<reference evidence="2 3" key="1">
    <citation type="submission" date="2024-09" db="EMBL/GenBank/DDBJ databases">
        <authorList>
            <person name="Sun Q."/>
            <person name="Mori K."/>
        </authorList>
    </citation>
    <scope>NUCLEOTIDE SEQUENCE [LARGE SCALE GENOMIC DNA]</scope>
    <source>
        <strain evidence="2 3">JCM 3324</strain>
    </source>
</reference>
<dbReference type="RefSeq" id="WP_379485210.1">
    <property type="nucleotide sequence ID" value="NZ_JBHMCF010000057.1"/>
</dbReference>
<comment type="caution">
    <text evidence="2">The sequence shown here is derived from an EMBL/GenBank/DDBJ whole genome shotgun (WGS) entry which is preliminary data.</text>
</comment>
<name>A0ABV5P2Z8_9ACTN</name>
<dbReference type="EMBL" id="JBHMCF010000057">
    <property type="protein sequence ID" value="MFB9476882.1"/>
    <property type="molecule type" value="Genomic_DNA"/>
</dbReference>
<evidence type="ECO:0000313" key="2">
    <source>
        <dbReference type="EMBL" id="MFB9476882.1"/>
    </source>
</evidence>
<evidence type="ECO:0000256" key="1">
    <source>
        <dbReference type="SAM" id="MobiDB-lite"/>
    </source>
</evidence>
<proteinExistence type="predicted"/>
<sequence>MTLTTKATGSRIISVLEQAWLAVRAQHPEVPDVVVITGAGSEGAWMTWGHFNASRWRRDGRATPEMFASGELLGLGGRRVMEVLLHEAAHALAAVRGIEDVTSSNRYHNRAFLRLASEMGLKGPRERDKTIGWSACVITDATADRYRDTIKMLDAEKLPYVDHPSVAAYRQWMAEKSTGEAPAAGDAPDDDQGGQGEGEEDAPEPLPRLPRTPKGIGGSGTGRNGTRIKVGCGCRSTWVTYAFWDCGGITCDACGEAFDEVGSTS</sequence>
<keyword evidence="3" id="KW-1185">Reference proteome</keyword>